<reference evidence="1 2" key="1">
    <citation type="submission" date="2011-01" db="EMBL/GenBank/DDBJ databases">
        <title>Whole genome sequence of Amphibacillus xylinus NBRC 15112.</title>
        <authorList>
            <person name="Nakazawa H."/>
            <person name="Katano Y."/>
            <person name="Nakamura S."/>
            <person name="Sasagawa M."/>
            <person name="Fukada J."/>
            <person name="Arai T."/>
            <person name="Sasakura N."/>
            <person name="Mochizuki D."/>
            <person name="Hosoyama A."/>
            <person name="Harada K."/>
            <person name="Horikawa H."/>
            <person name="Kato Y."/>
            <person name="Harada T."/>
            <person name="Sasaki K."/>
            <person name="Sekiguchi M."/>
            <person name="Hodoyama M."/>
            <person name="Nishiko R."/>
            <person name="Narita H."/>
            <person name="Hanamaki A."/>
            <person name="Hata C."/>
            <person name="Konno Y."/>
            <person name="Niimura Y."/>
            <person name="Yamazaki S."/>
            <person name="Fujita N."/>
        </authorList>
    </citation>
    <scope>NUCLEOTIDE SEQUENCE [LARGE SCALE GENOMIC DNA]</scope>
    <source>
        <strain evidence="2">ATCC 51415 / DSM 6626 / JCM 7361 / LMG 17667 / NBRC 15112 / Ep01</strain>
    </source>
</reference>
<dbReference type="EMBL" id="AP012050">
    <property type="protein sequence ID" value="BAM46327.1"/>
    <property type="molecule type" value="Genomic_DNA"/>
</dbReference>
<name>K0IZC7_AMPXN</name>
<evidence type="ECO:0000313" key="2">
    <source>
        <dbReference type="Proteomes" id="UP000006294"/>
    </source>
</evidence>
<evidence type="ECO:0000313" key="1">
    <source>
        <dbReference type="EMBL" id="BAM46327.1"/>
    </source>
</evidence>
<dbReference type="STRING" id="698758.AXY_01950"/>
<proteinExistence type="predicted"/>
<dbReference type="KEGG" id="axl:AXY_01950"/>
<dbReference type="AlphaFoldDB" id="K0IZC7"/>
<dbReference type="OrthoDB" id="2706031at2"/>
<keyword evidence="2" id="KW-1185">Reference proteome</keyword>
<accession>K0IZC7</accession>
<sequence>MGKLNTTNIEIIPLIKRIRKRDYTYIFEDLKLAFEKSQLAEITRLWNEGFNIEKISRVQKRHELEILLALIYQADRNKVTRPFAYRIKE</sequence>
<protein>
    <submittedName>
        <fullName evidence="1">Uncharacterized protein</fullName>
    </submittedName>
</protein>
<dbReference type="RefSeq" id="WP_015008933.1">
    <property type="nucleotide sequence ID" value="NC_018704.1"/>
</dbReference>
<dbReference type="HOGENOM" id="CLU_2448141_0_0_9"/>
<gene>
    <name evidence="1" type="ordered locus">AXY_01950</name>
</gene>
<organism evidence="1 2">
    <name type="scientific">Amphibacillus xylanus (strain ATCC 51415 / DSM 6626 / JCM 7361 / LMG 17667 / NBRC 15112 / Ep01)</name>
    <dbReference type="NCBI Taxonomy" id="698758"/>
    <lineage>
        <taxon>Bacteria</taxon>
        <taxon>Bacillati</taxon>
        <taxon>Bacillota</taxon>
        <taxon>Bacilli</taxon>
        <taxon>Bacillales</taxon>
        <taxon>Bacillaceae</taxon>
        <taxon>Amphibacillus</taxon>
    </lineage>
</organism>
<dbReference type="Proteomes" id="UP000006294">
    <property type="component" value="Chromosome"/>
</dbReference>